<sequence>MSPDVEQPSPPDVRPRPAAPEEPVHLDGAHGSHHILRDSPEDRWRWRAKIRQSPHQLRVYRFCVGIAGTLLVVLGFISGPLPGPGGIPLVLLGLAVMASEFVWAERLMGVFKAQLHRFRSWSRPRQTAAFAVFFACCGLVGYAYLLTLGPPTWLPGSVEGVLARLPGL</sequence>
<dbReference type="InterPro" id="IPR019099">
    <property type="entry name" value="Uncharacterised_PGPGW_TM"/>
</dbReference>
<dbReference type="AlphaFoldDB" id="A0A1H1TXZ0"/>
<feature type="transmembrane region" description="Helical" evidence="2">
    <location>
        <begin position="125"/>
        <end position="145"/>
    </location>
</feature>
<evidence type="ECO:0000313" key="4">
    <source>
        <dbReference type="Proteomes" id="UP000199092"/>
    </source>
</evidence>
<evidence type="ECO:0000313" key="3">
    <source>
        <dbReference type="EMBL" id="SDS65117.1"/>
    </source>
</evidence>
<keyword evidence="2" id="KW-1133">Transmembrane helix</keyword>
<feature type="compositionally biased region" description="Basic and acidic residues" evidence="1">
    <location>
        <begin position="22"/>
        <end position="36"/>
    </location>
</feature>
<evidence type="ECO:0000256" key="2">
    <source>
        <dbReference type="SAM" id="Phobius"/>
    </source>
</evidence>
<gene>
    <name evidence="3" type="ORF">SAMN04488543_2126</name>
</gene>
<feature type="transmembrane region" description="Helical" evidence="2">
    <location>
        <begin position="59"/>
        <end position="79"/>
    </location>
</feature>
<dbReference type="OrthoDB" id="3295542at2"/>
<evidence type="ECO:0000256" key="1">
    <source>
        <dbReference type="SAM" id="MobiDB-lite"/>
    </source>
</evidence>
<dbReference type="Pfam" id="PF09656">
    <property type="entry name" value="PGPGW"/>
    <property type="match status" value="1"/>
</dbReference>
<dbReference type="RefSeq" id="WP_091412758.1">
    <property type="nucleotide sequence ID" value="NZ_LT629749.1"/>
</dbReference>
<keyword evidence="2" id="KW-0812">Transmembrane</keyword>
<feature type="transmembrane region" description="Helical" evidence="2">
    <location>
        <begin position="85"/>
        <end position="104"/>
    </location>
</feature>
<reference evidence="3 4" key="1">
    <citation type="submission" date="2016-10" db="EMBL/GenBank/DDBJ databases">
        <authorList>
            <person name="de Groot N.N."/>
        </authorList>
    </citation>
    <scope>NUCLEOTIDE SEQUENCE [LARGE SCALE GENOMIC DNA]</scope>
    <source>
        <strain evidence="3 4">DSM 21741</strain>
    </source>
</reference>
<organism evidence="3 4">
    <name type="scientific">Friedmanniella luteola</name>
    <dbReference type="NCBI Taxonomy" id="546871"/>
    <lineage>
        <taxon>Bacteria</taxon>
        <taxon>Bacillati</taxon>
        <taxon>Actinomycetota</taxon>
        <taxon>Actinomycetes</taxon>
        <taxon>Propionibacteriales</taxon>
        <taxon>Nocardioidaceae</taxon>
        <taxon>Friedmanniella</taxon>
    </lineage>
</organism>
<name>A0A1H1TXZ0_9ACTN</name>
<proteinExistence type="predicted"/>
<accession>A0A1H1TXZ0</accession>
<keyword evidence="4" id="KW-1185">Reference proteome</keyword>
<keyword evidence="2" id="KW-0472">Membrane</keyword>
<protein>
    <submittedName>
        <fullName evidence="3">TIGR02611 family protein</fullName>
    </submittedName>
</protein>
<dbReference type="STRING" id="546871.SAMN04488543_2126"/>
<dbReference type="EMBL" id="LT629749">
    <property type="protein sequence ID" value="SDS65117.1"/>
    <property type="molecule type" value="Genomic_DNA"/>
</dbReference>
<dbReference type="Proteomes" id="UP000199092">
    <property type="component" value="Chromosome I"/>
</dbReference>
<feature type="compositionally biased region" description="Pro residues" evidence="1">
    <location>
        <begin position="8"/>
        <end position="20"/>
    </location>
</feature>
<feature type="region of interest" description="Disordered" evidence="1">
    <location>
        <begin position="1"/>
        <end position="36"/>
    </location>
</feature>